<feature type="transmembrane region" description="Helical" evidence="11">
    <location>
        <begin position="490"/>
        <end position="510"/>
    </location>
</feature>
<feature type="transmembrane region" description="Helical" evidence="11">
    <location>
        <begin position="263"/>
        <end position="282"/>
    </location>
</feature>
<feature type="region of interest" description="Disordered" evidence="10">
    <location>
        <begin position="30"/>
        <end position="89"/>
    </location>
</feature>
<feature type="transmembrane region" description="Helical" evidence="11">
    <location>
        <begin position="169"/>
        <end position="186"/>
    </location>
</feature>
<organism evidence="14 15">
    <name type="scientific">Dreissena polymorpha</name>
    <name type="common">Zebra mussel</name>
    <name type="synonym">Mytilus polymorpha</name>
    <dbReference type="NCBI Taxonomy" id="45954"/>
    <lineage>
        <taxon>Eukaryota</taxon>
        <taxon>Metazoa</taxon>
        <taxon>Spiralia</taxon>
        <taxon>Lophotrochozoa</taxon>
        <taxon>Mollusca</taxon>
        <taxon>Bivalvia</taxon>
        <taxon>Autobranchia</taxon>
        <taxon>Heteroconchia</taxon>
        <taxon>Euheterodonta</taxon>
        <taxon>Imparidentia</taxon>
        <taxon>Neoheterodontei</taxon>
        <taxon>Myida</taxon>
        <taxon>Dreissenoidea</taxon>
        <taxon>Dreissenidae</taxon>
        <taxon>Dreissena</taxon>
    </lineage>
</organism>
<feature type="transmembrane region" description="Helical" evidence="11">
    <location>
        <begin position="456"/>
        <end position="478"/>
    </location>
</feature>
<dbReference type="InterPro" id="IPR006153">
    <property type="entry name" value="Cation/H_exchanger_TM"/>
</dbReference>
<dbReference type="AlphaFoldDB" id="A0A9D4GEM7"/>
<keyword evidence="7 11" id="KW-0472">Membrane</keyword>
<feature type="transmembrane region" description="Helical" evidence="11">
    <location>
        <begin position="232"/>
        <end position="254"/>
    </location>
</feature>
<evidence type="ECO:0000256" key="6">
    <source>
        <dbReference type="ARBA" id="ARBA00023065"/>
    </source>
</evidence>
<evidence type="ECO:0000313" key="15">
    <source>
        <dbReference type="Proteomes" id="UP000828390"/>
    </source>
</evidence>
<evidence type="ECO:0000256" key="12">
    <source>
        <dbReference type="SAM" id="SignalP"/>
    </source>
</evidence>
<feature type="transmembrane region" description="Helical" evidence="11">
    <location>
        <begin position="358"/>
        <end position="377"/>
    </location>
</feature>
<feature type="compositionally biased region" description="Polar residues" evidence="10">
    <location>
        <begin position="36"/>
        <end position="51"/>
    </location>
</feature>
<feature type="domain" description="Cation/H+ exchanger transmembrane" evidence="13">
    <location>
        <begin position="116"/>
        <end position="516"/>
    </location>
</feature>
<keyword evidence="2 9" id="KW-0813">Transport</keyword>
<dbReference type="InterPro" id="IPR004709">
    <property type="entry name" value="NaH_exchanger"/>
</dbReference>
<reference evidence="14" key="1">
    <citation type="journal article" date="2019" name="bioRxiv">
        <title>The Genome of the Zebra Mussel, Dreissena polymorpha: A Resource for Invasive Species Research.</title>
        <authorList>
            <person name="McCartney M.A."/>
            <person name="Auch B."/>
            <person name="Kono T."/>
            <person name="Mallez S."/>
            <person name="Zhang Y."/>
            <person name="Obille A."/>
            <person name="Becker A."/>
            <person name="Abrahante J.E."/>
            <person name="Garbe J."/>
            <person name="Badalamenti J.P."/>
            <person name="Herman A."/>
            <person name="Mangelson H."/>
            <person name="Liachko I."/>
            <person name="Sullivan S."/>
            <person name="Sone E.D."/>
            <person name="Koren S."/>
            <person name="Silverstein K.A.T."/>
            <person name="Beckman K.B."/>
            <person name="Gohl D.M."/>
        </authorList>
    </citation>
    <scope>NUCLEOTIDE SEQUENCE</scope>
    <source>
        <strain evidence="14">Duluth1</strain>
        <tissue evidence="14">Whole animal</tissue>
    </source>
</reference>
<gene>
    <name evidence="14" type="ORF">DPMN_141033</name>
</gene>
<dbReference type="GO" id="GO:0015386">
    <property type="term" value="F:potassium:proton antiporter activity"/>
    <property type="evidence" value="ECO:0007669"/>
    <property type="project" value="TreeGrafter"/>
</dbReference>
<feature type="compositionally biased region" description="Basic and acidic residues" evidence="10">
    <location>
        <begin position="649"/>
        <end position="658"/>
    </location>
</feature>
<dbReference type="GO" id="GO:0051453">
    <property type="term" value="P:regulation of intracellular pH"/>
    <property type="evidence" value="ECO:0007669"/>
    <property type="project" value="TreeGrafter"/>
</dbReference>
<dbReference type="Gene3D" id="6.10.140.1330">
    <property type="match status" value="1"/>
</dbReference>
<keyword evidence="9" id="KW-0050">Antiport</keyword>
<name>A0A9D4GEM7_DREPO</name>
<dbReference type="GO" id="GO:0005886">
    <property type="term" value="C:plasma membrane"/>
    <property type="evidence" value="ECO:0007669"/>
    <property type="project" value="TreeGrafter"/>
</dbReference>
<keyword evidence="12" id="KW-0732">Signal</keyword>
<feature type="transmembrane region" description="Helical" evidence="11">
    <location>
        <begin position="198"/>
        <end position="220"/>
    </location>
</feature>
<evidence type="ECO:0000256" key="4">
    <source>
        <dbReference type="ARBA" id="ARBA00022989"/>
    </source>
</evidence>
<feature type="transmembrane region" description="Helical" evidence="11">
    <location>
        <begin position="389"/>
        <end position="409"/>
    </location>
</feature>
<evidence type="ECO:0000256" key="11">
    <source>
        <dbReference type="SAM" id="Phobius"/>
    </source>
</evidence>
<evidence type="ECO:0000256" key="7">
    <source>
        <dbReference type="ARBA" id="ARBA00023136"/>
    </source>
</evidence>
<feature type="compositionally biased region" description="Polar residues" evidence="10">
    <location>
        <begin position="62"/>
        <end position="71"/>
    </location>
</feature>
<feature type="transmembrane region" description="Helical" evidence="11">
    <location>
        <begin position="109"/>
        <end position="127"/>
    </location>
</feature>
<evidence type="ECO:0000256" key="3">
    <source>
        <dbReference type="ARBA" id="ARBA00022692"/>
    </source>
</evidence>
<evidence type="ECO:0000256" key="8">
    <source>
        <dbReference type="ARBA" id="ARBA00023201"/>
    </source>
</evidence>
<keyword evidence="5" id="KW-0915">Sodium</keyword>
<dbReference type="Pfam" id="PF00999">
    <property type="entry name" value="Na_H_Exchanger"/>
    <property type="match status" value="1"/>
</dbReference>
<feature type="signal peptide" evidence="12">
    <location>
        <begin position="1"/>
        <end position="24"/>
    </location>
</feature>
<keyword evidence="8 9" id="KW-0739">Sodium transport</keyword>
<dbReference type="PANTHER" id="PTHR10110:SF126">
    <property type="entry name" value="NA(+)_H(+) EXCHANGER PROTEIN 7"/>
    <property type="match status" value="1"/>
</dbReference>
<evidence type="ECO:0000259" key="13">
    <source>
        <dbReference type="Pfam" id="PF00999"/>
    </source>
</evidence>
<evidence type="ECO:0000256" key="1">
    <source>
        <dbReference type="ARBA" id="ARBA00004141"/>
    </source>
</evidence>
<dbReference type="GO" id="GO:0015385">
    <property type="term" value="F:sodium:proton antiporter activity"/>
    <property type="evidence" value="ECO:0007669"/>
    <property type="project" value="InterPro"/>
</dbReference>
<evidence type="ECO:0000256" key="5">
    <source>
        <dbReference type="ARBA" id="ARBA00023053"/>
    </source>
</evidence>
<feature type="transmembrane region" description="Helical" evidence="11">
    <location>
        <begin position="139"/>
        <end position="157"/>
    </location>
</feature>
<evidence type="ECO:0000313" key="14">
    <source>
        <dbReference type="EMBL" id="KAH3812597.1"/>
    </source>
</evidence>
<keyword evidence="4 11" id="KW-1133">Transmembrane helix</keyword>
<dbReference type="PANTHER" id="PTHR10110">
    <property type="entry name" value="SODIUM/HYDROGEN EXCHANGER"/>
    <property type="match status" value="1"/>
</dbReference>
<comment type="caution">
    <text evidence="14">The sequence shown here is derived from an EMBL/GenBank/DDBJ whole genome shotgun (WGS) entry which is preliminary data.</text>
</comment>
<dbReference type="NCBIfam" id="TIGR00840">
    <property type="entry name" value="b_cpa1"/>
    <property type="match status" value="1"/>
</dbReference>
<dbReference type="PRINTS" id="PR01084">
    <property type="entry name" value="NAHEXCHNGR"/>
</dbReference>
<protein>
    <recommendedName>
        <fullName evidence="9">Sodium/hydrogen exchanger</fullName>
    </recommendedName>
</protein>
<proteinExistence type="inferred from homology"/>
<reference evidence="14" key="2">
    <citation type="submission" date="2020-11" db="EMBL/GenBank/DDBJ databases">
        <authorList>
            <person name="McCartney M.A."/>
            <person name="Auch B."/>
            <person name="Kono T."/>
            <person name="Mallez S."/>
            <person name="Becker A."/>
            <person name="Gohl D.M."/>
            <person name="Silverstein K.A.T."/>
            <person name="Koren S."/>
            <person name="Bechman K.B."/>
            <person name="Herman A."/>
            <person name="Abrahante J.E."/>
            <person name="Garbe J."/>
        </authorList>
    </citation>
    <scope>NUCLEOTIDE SEQUENCE</scope>
    <source>
        <strain evidence="14">Duluth1</strain>
        <tissue evidence="14">Whole animal</tissue>
    </source>
</reference>
<evidence type="ECO:0000256" key="9">
    <source>
        <dbReference type="RuleBase" id="RU003722"/>
    </source>
</evidence>
<comment type="similarity">
    <text evidence="9">Belongs to the monovalent cation:proton antiporter 1 (CPA1) transporter (TC 2.A.36) family.</text>
</comment>
<feature type="region of interest" description="Disordered" evidence="10">
    <location>
        <begin position="649"/>
        <end position="682"/>
    </location>
</feature>
<sequence length="682" mass="77087">MRVSATWHLSCVLLIVLHFHVSEQSTTAAITERSNEIPTPNPSTSNATNRTSTKKPIDNNDTELGTSIDSLHNNHTNFSSTTTKKPDTGHHSSTFELVKVHWEQVKSPLVFTIVVIVASLSKIAFHYSHFLSSKVPESCVLIVIGIIFGVILRFSNTSDKITLYTPHEFFLYLIPPIILESAFSLYDRTFVDNIGGVLLFAVWGTILNCFLIGLTLWGLFRAGAMEDIDFTFVQVLVFSALIVAVDPVAVLAVFQEVGVNNTLYFLVFGESLLNDGVTVVMYNVMQVFNGFETVTVGHCFLGVAKFCIVCVVATLIGIVCGLIASFLTKFTNSVKVVEPMIVFGFAYVSYLLSEMFQFSGIVSIIACGLVLVHYSFHNVTRKSKLAIKFISKVMANACEIIIFMFIGLVTVDQTHDWKTGFILWTTFLCIVYRFLVTYFLSYLVNRYASSRVRKISYMEMFMISYGGLRGAICFSLAALIDETAIPAKNLFVTTTLFVIFFTVFVQGGTIKWLTKKLRITLAETSKEMCINEELSNHMFDHMCAAIEEIVGYTTGQHHIKEKIYRIDDTIIRPRMLRNATSTGLDDISTYYEKLVMKEHYKNLQLSGAKLPRVKTEIRHLDSELALDQMVQDSSERGSTEDIREIDERREQAMQEEHRRHGGNHFEFFSSTRNSNRKRLYLD</sequence>
<accession>A0A9D4GEM7</accession>
<dbReference type="GO" id="GO:0098719">
    <property type="term" value="P:sodium ion import across plasma membrane"/>
    <property type="evidence" value="ECO:0007669"/>
    <property type="project" value="TreeGrafter"/>
</dbReference>
<dbReference type="InterPro" id="IPR018422">
    <property type="entry name" value="Cation/H_exchanger_CPA1"/>
</dbReference>
<keyword evidence="6 9" id="KW-0406">Ion transport</keyword>
<feature type="chain" id="PRO_5038416448" description="Sodium/hydrogen exchanger" evidence="12">
    <location>
        <begin position="25"/>
        <end position="682"/>
    </location>
</feature>
<keyword evidence="15" id="KW-1185">Reference proteome</keyword>
<dbReference type="EMBL" id="JAIWYP010000006">
    <property type="protein sequence ID" value="KAH3812597.1"/>
    <property type="molecule type" value="Genomic_DNA"/>
</dbReference>
<keyword evidence="3 9" id="KW-0812">Transmembrane</keyword>
<comment type="subcellular location">
    <subcellularLocation>
        <location evidence="1">Membrane</location>
        <topology evidence="1">Multi-pass membrane protein</topology>
    </subcellularLocation>
</comment>
<evidence type="ECO:0000256" key="2">
    <source>
        <dbReference type="ARBA" id="ARBA00022448"/>
    </source>
</evidence>
<evidence type="ECO:0000256" key="10">
    <source>
        <dbReference type="SAM" id="MobiDB-lite"/>
    </source>
</evidence>
<feature type="compositionally biased region" description="Low complexity" evidence="10">
    <location>
        <begin position="73"/>
        <end position="83"/>
    </location>
</feature>
<feature type="non-terminal residue" evidence="14">
    <location>
        <position position="682"/>
    </location>
</feature>
<feature type="transmembrane region" description="Helical" evidence="11">
    <location>
        <begin position="302"/>
        <end position="324"/>
    </location>
</feature>
<feature type="transmembrane region" description="Helical" evidence="11">
    <location>
        <begin position="421"/>
        <end position="444"/>
    </location>
</feature>
<dbReference type="Proteomes" id="UP000828390">
    <property type="component" value="Unassembled WGS sequence"/>
</dbReference>